<sequence>MTNIMELPVGSWDCHLHVFDPTRFPFRPDRAYTPSPATAEDLIANTRSKGLLLVQASPEDGHHGLLTQLREATEKYPAKHFRASIITEDVVGHDICGLDKESIDAMHDWGVRSIRLQGSFGSFGSQLDRLKEYLNSLARSYAVQGRGWVISMQMPLSVWANLGDVDFGSAIVVAEHGACATPKDVDSHEFKTFLDLLHTGRFHVKISALHRRSPDNFRNMKGVVQAFANTAPDRLLWGSDWPHVDTRRGGLEPTPNNPDAKWDEELKAIQSWLTDEQYLQMMVSNPSRLFL</sequence>
<gene>
    <name evidence="2" type="ORF">PFICI_06543</name>
</gene>
<dbReference type="Proteomes" id="UP000030651">
    <property type="component" value="Unassembled WGS sequence"/>
</dbReference>
<dbReference type="Pfam" id="PF04909">
    <property type="entry name" value="Amidohydro_2"/>
    <property type="match status" value="1"/>
</dbReference>
<proteinExistence type="predicted"/>
<dbReference type="InParanoid" id="W3X8M6"/>
<dbReference type="InterPro" id="IPR052358">
    <property type="entry name" value="Aro_Compnd_Degr_Hydrolases"/>
</dbReference>
<dbReference type="AlphaFoldDB" id="W3X8M6"/>
<dbReference type="GeneID" id="19271556"/>
<dbReference type="RefSeq" id="XP_007833315.1">
    <property type="nucleotide sequence ID" value="XM_007835124.1"/>
</dbReference>
<dbReference type="Gene3D" id="3.20.20.140">
    <property type="entry name" value="Metal-dependent hydrolases"/>
    <property type="match status" value="1"/>
</dbReference>
<evidence type="ECO:0000313" key="3">
    <source>
        <dbReference type="Proteomes" id="UP000030651"/>
    </source>
</evidence>
<dbReference type="EMBL" id="KI912112">
    <property type="protein sequence ID" value="ETS81541.1"/>
    <property type="molecule type" value="Genomic_DNA"/>
</dbReference>
<name>W3X8M6_PESFW</name>
<evidence type="ECO:0000313" key="2">
    <source>
        <dbReference type="EMBL" id="ETS81541.1"/>
    </source>
</evidence>
<keyword evidence="3" id="KW-1185">Reference proteome</keyword>
<reference evidence="3" key="1">
    <citation type="journal article" date="2015" name="BMC Genomics">
        <title>Genomic and transcriptomic analysis of the endophytic fungus Pestalotiopsis fici reveals its lifestyle and high potential for synthesis of natural products.</title>
        <authorList>
            <person name="Wang X."/>
            <person name="Zhang X."/>
            <person name="Liu L."/>
            <person name="Xiang M."/>
            <person name="Wang W."/>
            <person name="Sun X."/>
            <person name="Che Y."/>
            <person name="Guo L."/>
            <person name="Liu G."/>
            <person name="Guo L."/>
            <person name="Wang C."/>
            <person name="Yin W.B."/>
            <person name="Stadler M."/>
            <person name="Zhang X."/>
            <person name="Liu X."/>
        </authorList>
    </citation>
    <scope>NUCLEOTIDE SEQUENCE [LARGE SCALE GENOMIC DNA]</scope>
    <source>
        <strain evidence="3">W106-1 / CGMCC3.15140</strain>
    </source>
</reference>
<evidence type="ECO:0000259" key="1">
    <source>
        <dbReference type="Pfam" id="PF04909"/>
    </source>
</evidence>
<dbReference type="HOGENOM" id="CLU_064039_1_0_1"/>
<dbReference type="OMA" id="HTHCFDP"/>
<dbReference type="InterPro" id="IPR032466">
    <property type="entry name" value="Metal_Hydrolase"/>
</dbReference>
<dbReference type="InterPro" id="IPR006680">
    <property type="entry name" value="Amidohydro-rel"/>
</dbReference>
<dbReference type="SUPFAM" id="SSF51556">
    <property type="entry name" value="Metallo-dependent hydrolases"/>
    <property type="match status" value="1"/>
</dbReference>
<dbReference type="eggNOG" id="ENOG502S0B3">
    <property type="taxonomic scope" value="Eukaryota"/>
</dbReference>
<accession>W3X8M6</accession>
<protein>
    <recommendedName>
        <fullName evidence="1">Amidohydrolase-related domain-containing protein</fullName>
    </recommendedName>
</protein>
<dbReference type="PANTHER" id="PTHR35563">
    <property type="entry name" value="BARREL METAL-DEPENDENT HYDROLASE, PUTATIVE (AFU_ORTHOLOGUE AFUA_1G16240)-RELATED"/>
    <property type="match status" value="1"/>
</dbReference>
<dbReference type="OrthoDB" id="2135488at2759"/>
<dbReference type="GO" id="GO:0016787">
    <property type="term" value="F:hydrolase activity"/>
    <property type="evidence" value="ECO:0007669"/>
    <property type="project" value="InterPro"/>
</dbReference>
<feature type="domain" description="Amidohydrolase-related" evidence="1">
    <location>
        <begin position="12"/>
        <end position="249"/>
    </location>
</feature>
<dbReference type="KEGG" id="pfy:PFICI_06543"/>
<dbReference type="PANTHER" id="PTHR35563:SF2">
    <property type="entry name" value="BARREL METAL-DEPENDENT HYDROLASE, PUTATIVE (AFU_ORTHOLOGUE AFUA_1G16240)-RELATED"/>
    <property type="match status" value="1"/>
</dbReference>
<organism evidence="2 3">
    <name type="scientific">Pestalotiopsis fici (strain W106-1 / CGMCC3.15140)</name>
    <dbReference type="NCBI Taxonomy" id="1229662"/>
    <lineage>
        <taxon>Eukaryota</taxon>
        <taxon>Fungi</taxon>
        <taxon>Dikarya</taxon>
        <taxon>Ascomycota</taxon>
        <taxon>Pezizomycotina</taxon>
        <taxon>Sordariomycetes</taxon>
        <taxon>Xylariomycetidae</taxon>
        <taxon>Amphisphaeriales</taxon>
        <taxon>Sporocadaceae</taxon>
        <taxon>Pestalotiopsis</taxon>
    </lineage>
</organism>